<gene>
    <name evidence="2" type="ORF">C9I47_1742</name>
</gene>
<evidence type="ECO:0000313" key="2">
    <source>
        <dbReference type="EMBL" id="AWV07431.1"/>
    </source>
</evidence>
<keyword evidence="1" id="KW-0812">Transmembrane</keyword>
<feature type="transmembrane region" description="Helical" evidence="1">
    <location>
        <begin position="51"/>
        <end position="72"/>
    </location>
</feature>
<name>A0A2U9T4J6_9GAMM</name>
<dbReference type="Pfam" id="PF04306">
    <property type="entry name" value="DUF456"/>
    <property type="match status" value="1"/>
</dbReference>
<dbReference type="PANTHER" id="PTHR39165">
    <property type="entry name" value="IG HYPOTHETICAL 17883"/>
    <property type="match status" value="1"/>
</dbReference>
<evidence type="ECO:0000313" key="3">
    <source>
        <dbReference type="Proteomes" id="UP000249447"/>
    </source>
</evidence>
<feature type="transmembrane region" description="Helical" evidence="1">
    <location>
        <begin position="134"/>
        <end position="160"/>
    </location>
</feature>
<keyword evidence="1" id="KW-0472">Membrane</keyword>
<sequence>MDINLLYYILASVLIVIGIAGTVLPALPGVPLVFVGMLLAAWTGDFQQVGWMPLVALGALTVLSLLVDFAATAMGAKRVGASRLALIGAMIGTFAGLMFGFVGIFVGPFVGALVGELIDTRHMGKATRVGLGTWIGIVVGTVLKLGLAFAMLGLFLLAWWL</sequence>
<accession>A0A2U9T4J6</accession>
<dbReference type="OrthoDB" id="9808460at2"/>
<dbReference type="RefSeq" id="WP_111266533.1">
    <property type="nucleotide sequence ID" value="NZ_CP029843.1"/>
</dbReference>
<protein>
    <submittedName>
        <fullName evidence="2">Membrane protein</fullName>
    </submittedName>
</protein>
<dbReference type="PANTHER" id="PTHR39165:SF1">
    <property type="entry name" value="DUF456 DOMAIN-CONTAINING PROTEIN"/>
    <property type="match status" value="1"/>
</dbReference>
<feature type="transmembrane region" description="Helical" evidence="1">
    <location>
        <begin position="84"/>
        <end position="114"/>
    </location>
</feature>
<organism evidence="2 3">
    <name type="scientific">Marilutibacter maris</name>
    <dbReference type="NCBI Taxonomy" id="1605891"/>
    <lineage>
        <taxon>Bacteria</taxon>
        <taxon>Pseudomonadati</taxon>
        <taxon>Pseudomonadota</taxon>
        <taxon>Gammaproteobacteria</taxon>
        <taxon>Lysobacterales</taxon>
        <taxon>Lysobacteraceae</taxon>
        <taxon>Marilutibacter</taxon>
    </lineage>
</organism>
<dbReference type="Proteomes" id="UP000249447">
    <property type="component" value="Chromosome"/>
</dbReference>
<keyword evidence="1" id="KW-1133">Transmembrane helix</keyword>
<dbReference type="KEGG" id="lmb:C9I47_1742"/>
<dbReference type="InterPro" id="IPR007403">
    <property type="entry name" value="DUF456"/>
</dbReference>
<dbReference type="EMBL" id="CP029843">
    <property type="protein sequence ID" value="AWV07431.1"/>
    <property type="molecule type" value="Genomic_DNA"/>
</dbReference>
<proteinExistence type="predicted"/>
<keyword evidence="3" id="KW-1185">Reference proteome</keyword>
<dbReference type="AlphaFoldDB" id="A0A2U9T4J6"/>
<reference evidence="2 3" key="1">
    <citation type="submission" date="2018-05" db="EMBL/GenBank/DDBJ databases">
        <title>The complete genome of Lysobacter maris HZ9B, a marine bacterium antagonistic against terrestrial plant pathogens.</title>
        <authorList>
            <person name="Zhang X.-Q."/>
        </authorList>
    </citation>
    <scope>NUCLEOTIDE SEQUENCE [LARGE SCALE GENOMIC DNA]</scope>
    <source>
        <strain evidence="2 3">HZ9B</strain>
    </source>
</reference>
<feature type="transmembrane region" description="Helical" evidence="1">
    <location>
        <begin position="7"/>
        <end position="39"/>
    </location>
</feature>
<evidence type="ECO:0000256" key="1">
    <source>
        <dbReference type="SAM" id="Phobius"/>
    </source>
</evidence>